<keyword evidence="4 8" id="KW-0812">Transmembrane</keyword>
<evidence type="ECO:0000256" key="6">
    <source>
        <dbReference type="ARBA" id="ARBA00023136"/>
    </source>
</evidence>
<feature type="domain" description="TonB-dependent receptor plug" evidence="11">
    <location>
        <begin position="82"/>
        <end position="194"/>
    </location>
</feature>
<keyword evidence="5 9" id="KW-0798">TonB box</keyword>
<keyword evidence="3 8" id="KW-1134">Transmembrane beta strand</keyword>
<evidence type="ECO:0000256" key="8">
    <source>
        <dbReference type="PROSITE-ProRule" id="PRU01360"/>
    </source>
</evidence>
<dbReference type="InterPro" id="IPR012910">
    <property type="entry name" value="Plug_dom"/>
</dbReference>
<dbReference type="PROSITE" id="PS52016">
    <property type="entry name" value="TONB_DEPENDENT_REC_3"/>
    <property type="match status" value="1"/>
</dbReference>
<dbReference type="Gene3D" id="2.170.130.10">
    <property type="entry name" value="TonB-dependent receptor, plug domain"/>
    <property type="match status" value="1"/>
</dbReference>
<accession>A0ABS7PLI4</accession>
<sequence length="969" mass="102907">MMNKIVSADRRRAAGAMMAGTALAGDFGVQRLSRSLMMLAAGAALGIAGQAHAQQPQAAEPEVEQGADIIVTGSQIARTGFDTPTPVTVVSTADFERVGAPNIADALNQLPALKASVTPEATTNLSKLSGGNYLDLRGLTYLRTLTLVDGKRPTPSSPEGVVNINNVPQSVISGAEVVTGGASAAYGSDAVAGVVNFKIDHKLQGVRASGQYGLSDYGDNKSYLGSFAAGTSFADGRGHIIVGGEIAGSKGIPDYAGREWGDYAVITNPASTTTNGEPTFVLVNQPRSSIASYGGLINSATGNGTALLRGTQFLRGGQTSAFNYGTVQSANSHSGGDGVCGICDAVLKQPYERWSAIASGEFEFSDAATLYATGSYARSDIKNAPSITGNDQITIQRDNVYIPTSVRNILNANPTITNFVMGRALQDYARGYINKKATNWQGIIGLRGNIGGGWSYDASYAYGKARDYTDFAGARITANWQRAVDAIDDPRTPGVVDPICRSTLTDPTNGCVPLNLFGEILPGEQTAALDYITGNSIRDWHMKQQTADFIIRGAPFELPAGPFAIAAGVHWRKFDVDVKADALSASRPGGATVFRVGNTIPFSGTEEVKEAFGEILIPIFRDQPWAKNFDLNLAGRITDYRTSGQVETWKIGANYTVNDVVRLRATRSRDIRAPNIQELFAQGQTLIYTITDSARGENYSVSGTSSGNPFLKPEIANTFTGGLVLSPARNLQISLDYYNISIEGAVAALSAQQIITRCNDQADAGACLLITREAGGGRISGVKLAPVNFQSIKTEGMDIEARYRTNFWNGALDLRVLANYVNKLTLIGDGGVKTEMAGALSQVFIDGVNGSPHVRITANAGYSTDQYNVNLTGRWVGGGIVTRDKPAATKPYPAQITDKLYVKGRLYLDLSGEVTLFRPAGGDSKIALFGSILNLLNTDPPITGYDWATARHVYDVVGRQFIGGVRVAF</sequence>
<evidence type="ECO:0000256" key="2">
    <source>
        <dbReference type="ARBA" id="ARBA00022448"/>
    </source>
</evidence>
<dbReference type="InterPro" id="IPR039426">
    <property type="entry name" value="TonB-dep_rcpt-like"/>
</dbReference>
<evidence type="ECO:0000256" key="1">
    <source>
        <dbReference type="ARBA" id="ARBA00004571"/>
    </source>
</evidence>
<keyword evidence="2 8" id="KW-0813">Transport</keyword>
<evidence type="ECO:0000256" key="3">
    <source>
        <dbReference type="ARBA" id="ARBA00022452"/>
    </source>
</evidence>
<dbReference type="Proteomes" id="UP000706039">
    <property type="component" value="Unassembled WGS sequence"/>
</dbReference>
<dbReference type="EMBL" id="JAINVV010000004">
    <property type="protein sequence ID" value="MBY8822103.1"/>
    <property type="molecule type" value="Genomic_DNA"/>
</dbReference>
<dbReference type="Pfam" id="PF00593">
    <property type="entry name" value="TonB_dep_Rec_b-barrel"/>
    <property type="match status" value="1"/>
</dbReference>
<dbReference type="SUPFAM" id="SSF56935">
    <property type="entry name" value="Porins"/>
    <property type="match status" value="1"/>
</dbReference>
<evidence type="ECO:0000256" key="9">
    <source>
        <dbReference type="RuleBase" id="RU003357"/>
    </source>
</evidence>
<keyword evidence="12" id="KW-0675">Receptor</keyword>
<evidence type="ECO:0000256" key="4">
    <source>
        <dbReference type="ARBA" id="ARBA00022692"/>
    </source>
</evidence>
<reference evidence="12 13" key="1">
    <citation type="submission" date="2021-08" db="EMBL/GenBank/DDBJ databases">
        <authorList>
            <person name="Tuo L."/>
        </authorList>
    </citation>
    <scope>NUCLEOTIDE SEQUENCE [LARGE SCALE GENOMIC DNA]</scope>
    <source>
        <strain evidence="12 13">JCM 31229</strain>
    </source>
</reference>
<dbReference type="InterPro" id="IPR036942">
    <property type="entry name" value="Beta-barrel_TonB_sf"/>
</dbReference>
<comment type="similarity">
    <text evidence="8 9">Belongs to the TonB-dependent receptor family.</text>
</comment>
<feature type="domain" description="TonB-dependent receptor-like beta-barrel" evidence="10">
    <location>
        <begin position="426"/>
        <end position="912"/>
    </location>
</feature>
<keyword evidence="13" id="KW-1185">Reference proteome</keyword>
<evidence type="ECO:0000259" key="10">
    <source>
        <dbReference type="Pfam" id="PF00593"/>
    </source>
</evidence>
<evidence type="ECO:0000256" key="7">
    <source>
        <dbReference type="ARBA" id="ARBA00023237"/>
    </source>
</evidence>
<dbReference type="RefSeq" id="WP_222989211.1">
    <property type="nucleotide sequence ID" value="NZ_JAINVV010000004.1"/>
</dbReference>
<dbReference type="PANTHER" id="PTHR47234:SF2">
    <property type="entry name" value="TONB-DEPENDENT RECEPTOR"/>
    <property type="match status" value="1"/>
</dbReference>
<dbReference type="InterPro" id="IPR000531">
    <property type="entry name" value="Beta-barrel_TonB"/>
</dbReference>
<organism evidence="12 13">
    <name type="scientific">Sphingomonas colocasiae</name>
    <dbReference type="NCBI Taxonomy" id="1848973"/>
    <lineage>
        <taxon>Bacteria</taxon>
        <taxon>Pseudomonadati</taxon>
        <taxon>Pseudomonadota</taxon>
        <taxon>Alphaproteobacteria</taxon>
        <taxon>Sphingomonadales</taxon>
        <taxon>Sphingomonadaceae</taxon>
        <taxon>Sphingomonas</taxon>
    </lineage>
</organism>
<evidence type="ECO:0000256" key="5">
    <source>
        <dbReference type="ARBA" id="ARBA00023077"/>
    </source>
</evidence>
<comment type="caution">
    <text evidence="12">The sequence shown here is derived from an EMBL/GenBank/DDBJ whole genome shotgun (WGS) entry which is preliminary data.</text>
</comment>
<protein>
    <submittedName>
        <fullName evidence="12">TonB-dependent receptor</fullName>
    </submittedName>
</protein>
<keyword evidence="7 8" id="KW-0998">Cell outer membrane</keyword>
<gene>
    <name evidence="12" type="ORF">K7G82_07370</name>
</gene>
<evidence type="ECO:0000259" key="11">
    <source>
        <dbReference type="Pfam" id="PF07715"/>
    </source>
</evidence>
<keyword evidence="6 8" id="KW-0472">Membrane</keyword>
<dbReference type="Gene3D" id="2.40.170.20">
    <property type="entry name" value="TonB-dependent receptor, beta-barrel domain"/>
    <property type="match status" value="1"/>
</dbReference>
<comment type="subcellular location">
    <subcellularLocation>
        <location evidence="1 8">Cell outer membrane</location>
        <topology evidence="1 8">Multi-pass membrane protein</topology>
    </subcellularLocation>
</comment>
<proteinExistence type="inferred from homology"/>
<dbReference type="InterPro" id="IPR037066">
    <property type="entry name" value="Plug_dom_sf"/>
</dbReference>
<dbReference type="Pfam" id="PF07715">
    <property type="entry name" value="Plug"/>
    <property type="match status" value="1"/>
</dbReference>
<name>A0ABS7PLI4_9SPHN</name>
<dbReference type="PANTHER" id="PTHR47234">
    <property type="match status" value="1"/>
</dbReference>
<evidence type="ECO:0000313" key="12">
    <source>
        <dbReference type="EMBL" id="MBY8822103.1"/>
    </source>
</evidence>
<evidence type="ECO:0000313" key="13">
    <source>
        <dbReference type="Proteomes" id="UP000706039"/>
    </source>
</evidence>